<keyword evidence="4" id="KW-1185">Reference proteome</keyword>
<dbReference type="GO" id="GO:0008270">
    <property type="term" value="F:zinc ion binding"/>
    <property type="evidence" value="ECO:0007669"/>
    <property type="project" value="UniProtKB-KW"/>
</dbReference>
<evidence type="ECO:0000313" key="4">
    <source>
        <dbReference type="Proteomes" id="UP000278627"/>
    </source>
</evidence>
<keyword evidence="1" id="KW-0863">Zinc-finger</keyword>
<evidence type="ECO:0000256" key="1">
    <source>
        <dbReference type="PROSITE-ProRule" id="PRU00024"/>
    </source>
</evidence>
<evidence type="ECO:0000313" key="5">
    <source>
        <dbReference type="WBParaSite" id="BPAG_0000698501-mRNA-1"/>
    </source>
</evidence>
<dbReference type="AlphaFoldDB" id="A0A0N4TFJ7"/>
<evidence type="ECO:0000259" key="2">
    <source>
        <dbReference type="PROSITE" id="PS50119"/>
    </source>
</evidence>
<dbReference type="WBParaSite" id="BPAG_0000698501-mRNA-1">
    <property type="protein sequence ID" value="BPAG_0000698501-mRNA-1"/>
    <property type="gene ID" value="BPAG_0000698501"/>
</dbReference>
<proteinExistence type="predicted"/>
<sequence length="182" mass="21121">MCCSALVDVSAPIAQVICPFDRTVTLLAEPCVLSLKKNFALIEIIERHKKFADEVPPPEYMKDILLGIPCDEDPKHTAIFYCIVCESNMCGECSRKTHTGRVLSKHCRVPVSEKPLSRTMCPYHSAYAIEFVCQVVSFFLMINCKERYFYQFDNTYDKNSLIFFFYKQMYTYVYMFTMIANN</sequence>
<dbReference type="Proteomes" id="UP000278627">
    <property type="component" value="Unassembled WGS sequence"/>
</dbReference>
<dbReference type="PROSITE" id="PS50119">
    <property type="entry name" value="ZF_BBOX"/>
    <property type="match status" value="1"/>
</dbReference>
<dbReference type="EMBL" id="UZAD01007129">
    <property type="protein sequence ID" value="VDN88134.1"/>
    <property type="molecule type" value="Genomic_DNA"/>
</dbReference>
<gene>
    <name evidence="3" type="ORF">BPAG_LOCUS6948</name>
</gene>
<accession>A0A0N4TFJ7</accession>
<dbReference type="CDD" id="cd19773">
    <property type="entry name" value="Bbox2_TRIM23_C-IX_rpt1"/>
    <property type="match status" value="1"/>
</dbReference>
<name>A0A0N4TFJ7_BRUPA</name>
<organism evidence="5">
    <name type="scientific">Brugia pahangi</name>
    <name type="common">Filarial nematode worm</name>
    <dbReference type="NCBI Taxonomy" id="6280"/>
    <lineage>
        <taxon>Eukaryota</taxon>
        <taxon>Metazoa</taxon>
        <taxon>Ecdysozoa</taxon>
        <taxon>Nematoda</taxon>
        <taxon>Chromadorea</taxon>
        <taxon>Rhabditida</taxon>
        <taxon>Spirurina</taxon>
        <taxon>Spiruromorpha</taxon>
        <taxon>Filarioidea</taxon>
        <taxon>Onchocercidae</taxon>
        <taxon>Brugia</taxon>
    </lineage>
</organism>
<reference evidence="3 4" key="2">
    <citation type="submission" date="2018-11" db="EMBL/GenBank/DDBJ databases">
        <authorList>
            <consortium name="Pathogen Informatics"/>
        </authorList>
    </citation>
    <scope>NUCLEOTIDE SEQUENCE [LARGE SCALE GENOMIC DNA]</scope>
</reference>
<feature type="domain" description="B box-type" evidence="2">
    <location>
        <begin position="70"/>
        <end position="111"/>
    </location>
</feature>
<dbReference type="InterPro" id="IPR000315">
    <property type="entry name" value="Znf_B-box"/>
</dbReference>
<dbReference type="Gene3D" id="3.30.160.60">
    <property type="entry name" value="Classic Zinc Finger"/>
    <property type="match status" value="1"/>
</dbReference>
<reference evidence="5" key="1">
    <citation type="submission" date="2017-02" db="UniProtKB">
        <authorList>
            <consortium name="WormBaseParasite"/>
        </authorList>
    </citation>
    <scope>IDENTIFICATION</scope>
</reference>
<dbReference type="Pfam" id="PF00643">
    <property type="entry name" value="zf-B_box"/>
    <property type="match status" value="1"/>
</dbReference>
<keyword evidence="1" id="KW-0479">Metal-binding</keyword>
<dbReference type="STRING" id="6280.A0A0N4TFJ7"/>
<keyword evidence="1" id="KW-0862">Zinc</keyword>
<protein>
    <submittedName>
        <fullName evidence="5">B box-type domain-containing protein</fullName>
    </submittedName>
</protein>
<evidence type="ECO:0000313" key="3">
    <source>
        <dbReference type="EMBL" id="VDN88134.1"/>
    </source>
</evidence>